<dbReference type="PANTHER" id="PTHR23316">
    <property type="entry name" value="IMPORTIN ALPHA"/>
    <property type="match status" value="1"/>
</dbReference>
<dbReference type="EMBL" id="JAMSHJ010000003">
    <property type="protein sequence ID" value="KAI5424620.1"/>
    <property type="molecule type" value="Genomic_DNA"/>
</dbReference>
<proteinExistence type="inferred from homology"/>
<dbReference type="Gene3D" id="1.25.10.10">
    <property type="entry name" value="Leucine-rich Repeat Variant"/>
    <property type="match status" value="1"/>
</dbReference>
<comment type="caution">
    <text evidence="4">The sequence shown here is derived from an EMBL/GenBank/DDBJ whole genome shotgun (WGS) entry which is preliminary data.</text>
</comment>
<evidence type="ECO:0000256" key="3">
    <source>
        <dbReference type="ARBA" id="ARBA00022927"/>
    </source>
</evidence>
<evidence type="ECO:0000256" key="2">
    <source>
        <dbReference type="ARBA" id="ARBA00022448"/>
    </source>
</evidence>
<comment type="similarity">
    <text evidence="1">Belongs to the importin alpha family.</text>
</comment>
<dbReference type="InterPro" id="IPR016024">
    <property type="entry name" value="ARM-type_fold"/>
</dbReference>
<dbReference type="InterPro" id="IPR011989">
    <property type="entry name" value="ARM-like"/>
</dbReference>
<feature type="non-terminal residue" evidence="4">
    <location>
        <position position="152"/>
    </location>
</feature>
<gene>
    <name evidence="4" type="ORF">KIW84_030705</name>
</gene>
<keyword evidence="2" id="KW-0813">Transport</keyword>
<dbReference type="Proteomes" id="UP001058974">
    <property type="component" value="Chromosome 3"/>
</dbReference>
<accession>A0A9D4XTD0</accession>
<evidence type="ECO:0000313" key="4">
    <source>
        <dbReference type="EMBL" id="KAI5424620.1"/>
    </source>
</evidence>
<reference evidence="4 5" key="1">
    <citation type="journal article" date="2022" name="Nat. Genet.">
        <title>Improved pea reference genome and pan-genome highlight genomic features and evolutionary characteristics.</title>
        <authorList>
            <person name="Yang T."/>
            <person name="Liu R."/>
            <person name="Luo Y."/>
            <person name="Hu S."/>
            <person name="Wang D."/>
            <person name="Wang C."/>
            <person name="Pandey M.K."/>
            <person name="Ge S."/>
            <person name="Xu Q."/>
            <person name="Li N."/>
            <person name="Li G."/>
            <person name="Huang Y."/>
            <person name="Saxena R.K."/>
            <person name="Ji Y."/>
            <person name="Li M."/>
            <person name="Yan X."/>
            <person name="He Y."/>
            <person name="Liu Y."/>
            <person name="Wang X."/>
            <person name="Xiang C."/>
            <person name="Varshney R.K."/>
            <person name="Ding H."/>
            <person name="Gao S."/>
            <person name="Zong X."/>
        </authorList>
    </citation>
    <scope>NUCLEOTIDE SEQUENCE [LARGE SCALE GENOMIC DNA]</scope>
    <source>
        <strain evidence="4 5">cv. Zhongwan 6</strain>
    </source>
</reference>
<dbReference type="Gramene" id="Psat03G0070500-T2">
    <property type="protein sequence ID" value="KAI5424620.1"/>
    <property type="gene ID" value="KIW84_030705"/>
</dbReference>
<keyword evidence="5" id="KW-1185">Reference proteome</keyword>
<keyword evidence="3" id="KW-0653">Protein transport</keyword>
<sequence length="152" mass="17116">PFEPRLTILTKASLALANFCRGEPPNKTVFNQIRQNMPVLKQLLLMTDKQVATNACTTFSLIASKADMIQAVDEAQICARMIELIKKPMPECFEPALLTLAEIAAQNHVSAQRIIGEDLQWLQSFFTDQNNIKIVTQALRLISNLTWTVFQI</sequence>
<name>A0A9D4XTD0_PEA</name>
<evidence type="ECO:0000256" key="1">
    <source>
        <dbReference type="ARBA" id="ARBA00010394"/>
    </source>
</evidence>
<protein>
    <submittedName>
        <fullName evidence="4">Uncharacterized protein</fullName>
    </submittedName>
</protein>
<feature type="non-terminal residue" evidence="4">
    <location>
        <position position="1"/>
    </location>
</feature>
<organism evidence="4 5">
    <name type="scientific">Pisum sativum</name>
    <name type="common">Garden pea</name>
    <name type="synonym">Lathyrus oleraceus</name>
    <dbReference type="NCBI Taxonomy" id="3888"/>
    <lineage>
        <taxon>Eukaryota</taxon>
        <taxon>Viridiplantae</taxon>
        <taxon>Streptophyta</taxon>
        <taxon>Embryophyta</taxon>
        <taxon>Tracheophyta</taxon>
        <taxon>Spermatophyta</taxon>
        <taxon>Magnoliopsida</taxon>
        <taxon>eudicotyledons</taxon>
        <taxon>Gunneridae</taxon>
        <taxon>Pentapetalae</taxon>
        <taxon>rosids</taxon>
        <taxon>fabids</taxon>
        <taxon>Fabales</taxon>
        <taxon>Fabaceae</taxon>
        <taxon>Papilionoideae</taxon>
        <taxon>50 kb inversion clade</taxon>
        <taxon>NPAAA clade</taxon>
        <taxon>Hologalegina</taxon>
        <taxon>IRL clade</taxon>
        <taxon>Fabeae</taxon>
        <taxon>Lathyrus</taxon>
    </lineage>
</organism>
<dbReference type="AlphaFoldDB" id="A0A9D4XTD0"/>
<evidence type="ECO:0000313" key="5">
    <source>
        <dbReference type="Proteomes" id="UP001058974"/>
    </source>
</evidence>
<dbReference type="SUPFAM" id="SSF48371">
    <property type="entry name" value="ARM repeat"/>
    <property type="match status" value="1"/>
</dbReference>
<dbReference type="GO" id="GO:0015031">
    <property type="term" value="P:protein transport"/>
    <property type="evidence" value="ECO:0007669"/>
    <property type="project" value="UniProtKB-KW"/>
</dbReference>